<feature type="compositionally biased region" description="Polar residues" evidence="1">
    <location>
        <begin position="131"/>
        <end position="143"/>
    </location>
</feature>
<feature type="region of interest" description="Disordered" evidence="1">
    <location>
        <begin position="871"/>
        <end position="944"/>
    </location>
</feature>
<feature type="region of interest" description="Disordered" evidence="1">
    <location>
        <begin position="680"/>
        <end position="719"/>
    </location>
</feature>
<evidence type="ECO:0000313" key="3">
    <source>
        <dbReference type="Proteomes" id="UP001163823"/>
    </source>
</evidence>
<organism evidence="2 3">
    <name type="scientific">Quillaja saponaria</name>
    <name type="common">Soap bark tree</name>
    <dbReference type="NCBI Taxonomy" id="32244"/>
    <lineage>
        <taxon>Eukaryota</taxon>
        <taxon>Viridiplantae</taxon>
        <taxon>Streptophyta</taxon>
        <taxon>Embryophyta</taxon>
        <taxon>Tracheophyta</taxon>
        <taxon>Spermatophyta</taxon>
        <taxon>Magnoliopsida</taxon>
        <taxon>eudicotyledons</taxon>
        <taxon>Gunneridae</taxon>
        <taxon>Pentapetalae</taxon>
        <taxon>rosids</taxon>
        <taxon>fabids</taxon>
        <taxon>Fabales</taxon>
        <taxon>Quillajaceae</taxon>
        <taxon>Quillaja</taxon>
    </lineage>
</organism>
<feature type="region of interest" description="Disordered" evidence="1">
    <location>
        <begin position="587"/>
        <end position="610"/>
    </location>
</feature>
<dbReference type="Proteomes" id="UP001163823">
    <property type="component" value="Chromosome 6"/>
</dbReference>
<keyword evidence="2" id="KW-0378">Hydrolase</keyword>
<feature type="region of interest" description="Disordered" evidence="1">
    <location>
        <begin position="182"/>
        <end position="207"/>
    </location>
</feature>
<name>A0AAD7PQT9_QUISA</name>
<feature type="compositionally biased region" description="Polar residues" evidence="1">
    <location>
        <begin position="687"/>
        <end position="702"/>
    </location>
</feature>
<protein>
    <submittedName>
        <fullName evidence="2">Ulp1 protease family C-terminal catalytic domain containing protein expressed</fullName>
    </submittedName>
</protein>
<dbReference type="GO" id="GO:0006508">
    <property type="term" value="P:proteolysis"/>
    <property type="evidence" value="ECO:0007669"/>
    <property type="project" value="UniProtKB-KW"/>
</dbReference>
<dbReference type="AlphaFoldDB" id="A0AAD7PQT9"/>
<feature type="compositionally biased region" description="Basic and acidic residues" evidence="1">
    <location>
        <begin position="876"/>
        <end position="886"/>
    </location>
</feature>
<comment type="caution">
    <text evidence="2">The sequence shown here is derived from an EMBL/GenBank/DDBJ whole genome shotgun (WGS) entry which is preliminary data.</text>
</comment>
<feature type="compositionally biased region" description="Basic and acidic residues" evidence="1">
    <location>
        <begin position="935"/>
        <end position="944"/>
    </location>
</feature>
<keyword evidence="2" id="KW-0645">Protease</keyword>
<keyword evidence="3" id="KW-1185">Reference proteome</keyword>
<feature type="region of interest" description="Disordered" evidence="1">
    <location>
        <begin position="406"/>
        <end position="473"/>
    </location>
</feature>
<feature type="region of interest" description="Disordered" evidence="1">
    <location>
        <begin position="72"/>
        <end position="111"/>
    </location>
</feature>
<accession>A0AAD7PQT9</accession>
<feature type="compositionally biased region" description="Polar residues" evidence="1">
    <location>
        <begin position="460"/>
        <end position="473"/>
    </location>
</feature>
<dbReference type="PANTHER" id="PTHR33870">
    <property type="entry name" value="CARDIOMYOPATHY-ASSOCIATED PROTEIN"/>
    <property type="match status" value="1"/>
</dbReference>
<evidence type="ECO:0000313" key="2">
    <source>
        <dbReference type="EMBL" id="KAJ7964137.1"/>
    </source>
</evidence>
<sequence length="944" mass="104627">MSGALSFFLLIYLFLPYIFKFLVHSFPLLACSVALVRIFWSSEDSKIKNVKGDVKKREGISPNKFEFVVDRNDSQTSKRQNVEEKNKEWEGEVSMEETNMGSPNTCNNASTNRTIPIEENKLVIEEKKESTASGHGQSSSDNRLATEKIQIPDMDRRLGLKSEPSMSDLVLSYGLDEFKDKFDGDGGFESESDNSEDEAQNQDGNKAVKWSEDDQQNLMDLGISEIERNKRLETLIARRRERKLLKIQVQNGLIDLKNVPPSQIAPLLIARTNPFDVPDGSEEIEGLHIPGSAPSMLGPARSPFDIPYEPSEEKPNLMGDSCHEEFMEAHQKEMLCRHESFTLGPFFPFEPQLDQGDTEFNPFFVTGRKATYRLGYSRYRRMADKGNHDWLIEQLLYKEGDPVSCVESGSKPVNDEGRKTNNMTDTKGEGSESAHGLKSLTDHIIDVNREPQLIKDNNHESSSSSLTAGNDPSNVKRVAVSEHLELGVSNAEKSFMGCSIPKSITIQQPSYSFSPYAVDKSRMFYTGKGPLHTLTQSLASDLQVVVSEIGSPTLTVDGTNSPTDVEYMTYDGDIDKEISSACEEIGGASSHLSGDEANDESKSVKEHEANEDDLVGVGLSVVNKKLKEITSSMPLQQINEEDSDYLSLLSSSRSNISSELQNDAINFDHNINDEAKKVITEIGEPRPSNSSPEVQLSENSMGSPPHKAESEKPKEWSNPSENLTKELQAVIDLTDPQAHANNKVENLETSEHHIAPTVQQEFGVGEVSINSSSSSSPNSALIEYASISQVLPSDFEQRIHLYVPQSDLENTTKSNLNDEGPVDNMALLKHQLLIDDVIVQQSNGDSENFQELTSYARNSIEGADIVCNANNPVVSGKEDKEKAKSDEEYEGQSQSLNEHEAVEPQGLAEERTLEVFDEKSGKMVDNEAPIGLSKPTKENCHIRA</sequence>
<feature type="compositionally biased region" description="Basic and acidic residues" evidence="1">
    <location>
        <begin position="599"/>
        <end position="608"/>
    </location>
</feature>
<dbReference type="EMBL" id="JARAOO010000006">
    <property type="protein sequence ID" value="KAJ7964137.1"/>
    <property type="molecule type" value="Genomic_DNA"/>
</dbReference>
<evidence type="ECO:0000256" key="1">
    <source>
        <dbReference type="SAM" id="MobiDB-lite"/>
    </source>
</evidence>
<gene>
    <name evidence="2" type="ORF">O6P43_014000</name>
</gene>
<feature type="compositionally biased region" description="Polar residues" evidence="1">
    <location>
        <begin position="96"/>
        <end position="111"/>
    </location>
</feature>
<feature type="compositionally biased region" description="Acidic residues" evidence="1">
    <location>
        <begin position="186"/>
        <end position="200"/>
    </location>
</feature>
<dbReference type="KEGG" id="qsa:O6P43_014000"/>
<feature type="compositionally biased region" description="Basic and acidic residues" evidence="1">
    <location>
        <begin position="80"/>
        <end position="90"/>
    </location>
</feature>
<dbReference type="PANTHER" id="PTHR33870:SF16">
    <property type="entry name" value="PROTEIN, PUTATIVE-RELATED"/>
    <property type="match status" value="1"/>
</dbReference>
<feature type="compositionally biased region" description="Basic and acidic residues" evidence="1">
    <location>
        <begin position="706"/>
        <end position="715"/>
    </location>
</feature>
<feature type="region of interest" description="Disordered" evidence="1">
    <location>
        <begin position="127"/>
        <end position="150"/>
    </location>
</feature>
<feature type="compositionally biased region" description="Basic and acidic residues" evidence="1">
    <location>
        <begin position="897"/>
        <end position="925"/>
    </location>
</feature>
<proteinExistence type="predicted"/>
<feature type="compositionally biased region" description="Basic and acidic residues" evidence="1">
    <location>
        <begin position="440"/>
        <end position="459"/>
    </location>
</feature>
<dbReference type="GO" id="GO:0008233">
    <property type="term" value="F:peptidase activity"/>
    <property type="evidence" value="ECO:0007669"/>
    <property type="project" value="UniProtKB-KW"/>
</dbReference>
<reference evidence="2" key="1">
    <citation type="journal article" date="2023" name="Science">
        <title>Elucidation of the pathway for biosynthesis of saponin adjuvants from the soapbark tree.</title>
        <authorList>
            <person name="Reed J."/>
            <person name="Orme A."/>
            <person name="El-Demerdash A."/>
            <person name="Owen C."/>
            <person name="Martin L.B.B."/>
            <person name="Misra R.C."/>
            <person name="Kikuchi S."/>
            <person name="Rejzek M."/>
            <person name="Martin A.C."/>
            <person name="Harkess A."/>
            <person name="Leebens-Mack J."/>
            <person name="Louveau T."/>
            <person name="Stephenson M.J."/>
            <person name="Osbourn A."/>
        </authorList>
    </citation>
    <scope>NUCLEOTIDE SEQUENCE</scope>
    <source>
        <strain evidence="2">S10</strain>
    </source>
</reference>